<feature type="transmembrane region" description="Helical" evidence="1">
    <location>
        <begin position="31"/>
        <end position="46"/>
    </location>
</feature>
<evidence type="ECO:0000313" key="4">
    <source>
        <dbReference type="Proteomes" id="UP000430985"/>
    </source>
</evidence>
<keyword evidence="1" id="KW-0472">Membrane</keyword>
<protein>
    <submittedName>
        <fullName evidence="2">Uncharacterized protein</fullName>
    </submittedName>
</protein>
<dbReference type="EMBL" id="WJNE01000005">
    <property type="protein sequence ID" value="MRG68668.1"/>
    <property type="molecule type" value="Genomic_DNA"/>
</dbReference>
<accession>A0A6A8CVX4</accession>
<dbReference type="AlphaFoldDB" id="A0A6A8CVX4"/>
<gene>
    <name evidence="2" type="ORF">GIX83_02120</name>
    <name evidence="3" type="ORF">GIX83_02370</name>
</gene>
<reference evidence="2 4" key="1">
    <citation type="submission" date="2019-11" db="EMBL/GenBank/DDBJ databases">
        <title>Draft genome sequence of 12 host-associated Lactobacillus reuteri rodent strains.</title>
        <authorList>
            <person name="Zhang S."/>
            <person name="Ozcam M."/>
            <person name="Van Pijkeren J.P."/>
        </authorList>
    </citation>
    <scope>NUCLEOTIDE SEQUENCE [LARGE SCALE GENOMIC DNA]</scope>
    <source>
        <strain evidence="2 4">Rat19</strain>
    </source>
</reference>
<organism evidence="2 4">
    <name type="scientific">Limosilactobacillus reuteri</name>
    <name type="common">Lactobacillus reuteri</name>
    <dbReference type="NCBI Taxonomy" id="1598"/>
    <lineage>
        <taxon>Bacteria</taxon>
        <taxon>Bacillati</taxon>
        <taxon>Bacillota</taxon>
        <taxon>Bacilli</taxon>
        <taxon>Lactobacillales</taxon>
        <taxon>Lactobacillaceae</taxon>
        <taxon>Limosilactobacillus</taxon>
    </lineage>
</organism>
<name>A0A6A8CVX4_LIMRT</name>
<comment type="caution">
    <text evidence="2">The sequence shown here is derived from an EMBL/GenBank/DDBJ whole genome shotgun (WGS) entry which is preliminary data.</text>
</comment>
<keyword evidence="1" id="KW-0812">Transmembrane</keyword>
<proteinExistence type="predicted"/>
<dbReference type="EMBL" id="WJNE01000005">
    <property type="protein sequence ID" value="MRG68718.1"/>
    <property type="molecule type" value="Genomic_DNA"/>
</dbReference>
<dbReference type="RefSeq" id="WP_153702111.1">
    <property type="nucleotide sequence ID" value="NZ_WJNE01000005.1"/>
</dbReference>
<evidence type="ECO:0000313" key="3">
    <source>
        <dbReference type="EMBL" id="MRG68718.1"/>
    </source>
</evidence>
<evidence type="ECO:0000256" key="1">
    <source>
        <dbReference type="SAM" id="Phobius"/>
    </source>
</evidence>
<keyword evidence="1" id="KW-1133">Transmembrane helix</keyword>
<evidence type="ECO:0000313" key="2">
    <source>
        <dbReference type="EMBL" id="MRG68668.1"/>
    </source>
</evidence>
<dbReference type="Proteomes" id="UP000430985">
    <property type="component" value="Unassembled WGS sequence"/>
</dbReference>
<sequence>MNKKIIGWSWFVAFVLMQFRPEWFVHQTTNFWLSAIAMLIALGYTAD</sequence>